<comment type="caution">
    <text evidence="3">The sequence shown here is derived from an EMBL/GenBank/DDBJ whole genome shotgun (WGS) entry which is preliminary data.</text>
</comment>
<dbReference type="Pfam" id="PF19995">
    <property type="entry name" value="iSTAND"/>
    <property type="match status" value="1"/>
</dbReference>
<proteinExistence type="predicted"/>
<reference evidence="3 4" key="1">
    <citation type="journal article" date="2014" name="Int. J. Syst. Evol. Microbiol.">
        <title>Phaeodactylibacter xiamenensis gen. nov., sp. nov., a member of the family Saprospiraceae isolated from the marine alga Phaeodactylum tricornutum.</title>
        <authorList>
            <person name="Chen Z.Jr."/>
            <person name="Lei X."/>
            <person name="Lai Q."/>
            <person name="Li Y."/>
            <person name="Zhang B."/>
            <person name="Zhang J."/>
            <person name="Zhang H."/>
            <person name="Yang L."/>
            <person name="Zheng W."/>
            <person name="Tian Y."/>
            <person name="Yu Z."/>
            <person name="Xu H.Jr."/>
            <person name="Zheng T."/>
        </authorList>
    </citation>
    <scope>NUCLEOTIDE SEQUENCE [LARGE SCALE GENOMIC DNA]</scope>
    <source>
        <strain evidence="3 4">KD52</strain>
    </source>
</reference>
<sequence length="642" mass="72362">MSDSQLILFCTANDGHLPAISKEREYIYDATFRAQQRNIVEIEPLAQFTFKVLFDRFHHLDKAARIRVLHYSGHSGRHGLILQDASGQPQLLHKDRLSAFLEGPARELRLVFLNSCYSQPVADQLLDAGVPAVLGTGEEVSDADAAKIAGKFYQALGNGARLREAFQSTQDFFQSEKDNANSLFGGIDLGGAAFPWALKSQSVSDKEWQLVPVNVQNRLEAAGAGSRKLLFVHADEDQAVCYRERLLNYLAGQNITAYNVWEIDELRLDERQAAVDAADAIIYIITSALRRHIEERLSWLPDFVNPQKGKIVVVGDESLDAGIQFLKERQMLREGVFEKLGETYMTFSFLEANNKLIPHIEQAFGPALTEQLGLSVKNLQQIFESFNFEVQWEQLRNWDVKTNKLFFILQGTPRCGQELFLKHLIRTYTGKDLDLQRDLFEVKLGPQYSEYFSSSFAWQNIYPFLDPAVLNGIPVDAAKATAALRERLEANPVVIVLNDLMDSLPINALQDAAQSLWQDLLAMPLEPATANPLIFCLVSKSLDPGQASNSPLPIHLPPPPAGAQFAHLVFPPVEPVKPSILREWHLKHRGQFASDHPFRRLLTEHQQAIVNRRVQDAIDQSCCFLQAQELIDELFELKQNQL</sequence>
<name>A0A098S183_9BACT</name>
<gene>
    <name evidence="3" type="ORF">IX84_24980</name>
</gene>
<feature type="domain" description="CHAT" evidence="1">
    <location>
        <begin position="15"/>
        <end position="177"/>
    </location>
</feature>
<dbReference type="EMBL" id="JPOS01000083">
    <property type="protein sequence ID" value="KGE85870.1"/>
    <property type="molecule type" value="Genomic_DNA"/>
</dbReference>
<dbReference type="Proteomes" id="UP000029736">
    <property type="component" value="Unassembled WGS sequence"/>
</dbReference>
<dbReference type="AlphaFoldDB" id="A0A098S183"/>
<evidence type="ECO:0000259" key="2">
    <source>
        <dbReference type="Pfam" id="PF19995"/>
    </source>
</evidence>
<dbReference type="RefSeq" id="WP_044226774.1">
    <property type="nucleotide sequence ID" value="NZ_JBKAGJ010000057.1"/>
</dbReference>
<dbReference type="Pfam" id="PF12770">
    <property type="entry name" value="CHAT"/>
    <property type="match status" value="1"/>
</dbReference>
<evidence type="ECO:0000259" key="1">
    <source>
        <dbReference type="Pfam" id="PF12770"/>
    </source>
</evidence>
<dbReference type="InterPro" id="IPR024983">
    <property type="entry name" value="CHAT_dom"/>
</dbReference>
<dbReference type="STRING" id="1524460.IX84_24980"/>
<evidence type="ECO:0000313" key="4">
    <source>
        <dbReference type="Proteomes" id="UP000029736"/>
    </source>
</evidence>
<keyword evidence="4" id="KW-1185">Reference proteome</keyword>
<feature type="domain" description="Inactive STAND" evidence="2">
    <location>
        <begin position="385"/>
        <end position="538"/>
    </location>
</feature>
<protein>
    <recommendedName>
        <fullName evidence="5">CHAT domain-containing protein</fullName>
    </recommendedName>
</protein>
<evidence type="ECO:0008006" key="5">
    <source>
        <dbReference type="Google" id="ProtNLM"/>
    </source>
</evidence>
<evidence type="ECO:0000313" key="3">
    <source>
        <dbReference type="EMBL" id="KGE85870.1"/>
    </source>
</evidence>
<dbReference type="InterPro" id="IPR045475">
    <property type="entry name" value="iSTAND"/>
</dbReference>
<organism evidence="3 4">
    <name type="scientific">Phaeodactylibacter xiamenensis</name>
    <dbReference type="NCBI Taxonomy" id="1524460"/>
    <lineage>
        <taxon>Bacteria</taxon>
        <taxon>Pseudomonadati</taxon>
        <taxon>Bacteroidota</taxon>
        <taxon>Saprospiria</taxon>
        <taxon>Saprospirales</taxon>
        <taxon>Haliscomenobacteraceae</taxon>
        <taxon>Phaeodactylibacter</taxon>
    </lineage>
</organism>
<accession>A0A098S183</accession>